<dbReference type="AlphaFoldDB" id="A0A6G0XR34"/>
<name>A0A6G0XR34_9STRA</name>
<gene>
    <name evidence="1" type="ORF">Ae201684_002327</name>
</gene>
<keyword evidence="2" id="KW-1185">Reference proteome</keyword>
<dbReference type="Proteomes" id="UP000481153">
    <property type="component" value="Unassembled WGS sequence"/>
</dbReference>
<comment type="caution">
    <text evidence="1">The sequence shown here is derived from an EMBL/GenBank/DDBJ whole genome shotgun (WGS) entry which is preliminary data.</text>
</comment>
<proteinExistence type="predicted"/>
<evidence type="ECO:0000313" key="1">
    <source>
        <dbReference type="EMBL" id="KAF0742784.1"/>
    </source>
</evidence>
<organism evidence="1 2">
    <name type="scientific">Aphanomyces euteiches</name>
    <dbReference type="NCBI Taxonomy" id="100861"/>
    <lineage>
        <taxon>Eukaryota</taxon>
        <taxon>Sar</taxon>
        <taxon>Stramenopiles</taxon>
        <taxon>Oomycota</taxon>
        <taxon>Saprolegniomycetes</taxon>
        <taxon>Saprolegniales</taxon>
        <taxon>Verrucalvaceae</taxon>
        <taxon>Aphanomyces</taxon>
    </lineage>
</organism>
<reference evidence="1 2" key="1">
    <citation type="submission" date="2019-07" db="EMBL/GenBank/DDBJ databases">
        <title>Genomics analysis of Aphanomyces spp. identifies a new class of oomycete effector associated with host adaptation.</title>
        <authorList>
            <person name="Gaulin E."/>
        </authorList>
    </citation>
    <scope>NUCLEOTIDE SEQUENCE [LARGE SCALE GENOMIC DNA]</scope>
    <source>
        <strain evidence="1 2">ATCC 201684</strain>
    </source>
</reference>
<dbReference type="EMBL" id="VJMJ01000024">
    <property type="protein sequence ID" value="KAF0742784.1"/>
    <property type="molecule type" value="Genomic_DNA"/>
</dbReference>
<evidence type="ECO:0000313" key="2">
    <source>
        <dbReference type="Proteomes" id="UP000481153"/>
    </source>
</evidence>
<protein>
    <submittedName>
        <fullName evidence="1">Uncharacterized protein</fullName>
    </submittedName>
</protein>
<sequence length="168" mass="18348">MGTAGGSTLGRRMRTPRRHWVIVLQPSGWSSRRGFAVVLVFSLVFTCRSRRQVTGGRARKETHALAQELSIKGPFSDFRLGAMACTKVNELGSKVASLRVATVGKWGGRLSRGPSRLAPVRWFRAMGGENSTRGVVRAQANNNQDHAPQIKSVVRSKHAVLGKVTSQQ</sequence>
<accession>A0A6G0XR34</accession>